<keyword evidence="2 6" id="KW-0699">rRNA-binding</keyword>
<reference evidence="10" key="1">
    <citation type="submission" date="2016-11" db="EMBL/GenBank/DDBJ databases">
        <authorList>
            <person name="Varghese N."/>
            <person name="Submissions S."/>
        </authorList>
    </citation>
    <scope>NUCLEOTIDE SEQUENCE [LARGE SCALE GENOMIC DNA]</scope>
    <source>
        <strain evidence="10">DSM 16785</strain>
    </source>
</reference>
<evidence type="ECO:0000313" key="10">
    <source>
        <dbReference type="EMBL" id="SHE73333.1"/>
    </source>
</evidence>
<evidence type="ECO:0000259" key="9">
    <source>
        <dbReference type="Pfam" id="PF00828"/>
    </source>
</evidence>
<dbReference type="EMBL" id="FQUI01000013">
    <property type="protein sequence ID" value="SHE73333.1"/>
    <property type="molecule type" value="Genomic_DNA"/>
</dbReference>
<dbReference type="InterPro" id="IPR030878">
    <property type="entry name" value="Ribosomal_uL15"/>
</dbReference>
<feature type="compositionally biased region" description="Basic and acidic residues" evidence="8">
    <location>
        <begin position="1"/>
        <end position="15"/>
    </location>
</feature>
<protein>
    <recommendedName>
        <fullName evidence="6">Large ribosomal subunit protein uL15</fullName>
    </recommendedName>
</protein>
<keyword evidence="5 6" id="KW-0687">Ribonucleoprotein</keyword>
<dbReference type="RefSeq" id="WP_072864125.1">
    <property type="nucleotide sequence ID" value="NZ_FQUI01000013.1"/>
</dbReference>
<dbReference type="Pfam" id="PF00828">
    <property type="entry name" value="Ribosomal_L27A"/>
    <property type="match status" value="1"/>
</dbReference>
<comment type="caution">
    <text evidence="10">The sequence shown here is derived from an EMBL/GenBank/DDBJ whole genome shotgun (WGS) entry which is preliminary data.</text>
</comment>
<dbReference type="GO" id="GO:0019843">
    <property type="term" value="F:rRNA binding"/>
    <property type="evidence" value="ECO:0007669"/>
    <property type="project" value="UniProtKB-UniRule"/>
</dbReference>
<keyword evidence="4 6" id="KW-0689">Ribosomal protein</keyword>
<evidence type="ECO:0000256" key="7">
    <source>
        <dbReference type="RuleBase" id="RU003888"/>
    </source>
</evidence>
<evidence type="ECO:0000256" key="5">
    <source>
        <dbReference type="ARBA" id="ARBA00023274"/>
    </source>
</evidence>
<gene>
    <name evidence="6" type="primary">rplO</name>
    <name evidence="10" type="ORF">SAMN02745164_01023</name>
</gene>
<evidence type="ECO:0000256" key="3">
    <source>
        <dbReference type="ARBA" id="ARBA00022884"/>
    </source>
</evidence>
<dbReference type="InterPro" id="IPR005749">
    <property type="entry name" value="Ribosomal_uL15_bac-type"/>
</dbReference>
<dbReference type="GO" id="GO:0006412">
    <property type="term" value="P:translation"/>
    <property type="evidence" value="ECO:0007669"/>
    <property type="project" value="UniProtKB-UniRule"/>
</dbReference>
<comment type="function">
    <text evidence="6">Binds to the 23S rRNA.</text>
</comment>
<dbReference type="Proteomes" id="UP000184334">
    <property type="component" value="Unassembled WGS sequence"/>
</dbReference>
<feature type="region of interest" description="Disordered" evidence="8">
    <location>
        <begin position="1"/>
        <end position="56"/>
    </location>
</feature>
<dbReference type="SUPFAM" id="SSF52080">
    <property type="entry name" value="Ribosomal proteins L15p and L18e"/>
    <property type="match status" value="1"/>
</dbReference>
<proteinExistence type="inferred from homology"/>
<comment type="subunit">
    <text evidence="6">Part of the 50S ribosomal subunit.</text>
</comment>
<dbReference type="PANTHER" id="PTHR12934">
    <property type="entry name" value="50S RIBOSOMAL PROTEIN L15"/>
    <property type="match status" value="1"/>
</dbReference>
<feature type="domain" description="Large ribosomal subunit protein uL15/eL18" evidence="9">
    <location>
        <begin position="80"/>
        <end position="148"/>
    </location>
</feature>
<evidence type="ECO:0000256" key="2">
    <source>
        <dbReference type="ARBA" id="ARBA00022730"/>
    </source>
</evidence>
<dbReference type="FunFam" id="3.100.10.10:FF:000005">
    <property type="entry name" value="50S ribosomal protein L15"/>
    <property type="match status" value="1"/>
</dbReference>
<organism evidence="10 11">
    <name type="scientific">Marinitoga hydrogenitolerans (strain DSM 16785 / JCM 12826 / AT1271)</name>
    <dbReference type="NCBI Taxonomy" id="1122195"/>
    <lineage>
        <taxon>Bacteria</taxon>
        <taxon>Thermotogati</taxon>
        <taxon>Thermotogota</taxon>
        <taxon>Thermotogae</taxon>
        <taxon>Petrotogales</taxon>
        <taxon>Petrotogaceae</taxon>
        <taxon>Marinitoga</taxon>
    </lineage>
</organism>
<dbReference type="NCBIfam" id="TIGR01071">
    <property type="entry name" value="rplO_bact"/>
    <property type="match status" value="1"/>
</dbReference>
<dbReference type="InterPro" id="IPR036227">
    <property type="entry name" value="Ribosomal_uL15/eL18_sf"/>
</dbReference>
<comment type="similarity">
    <text evidence="1 6 7">Belongs to the universal ribosomal protein uL15 family.</text>
</comment>
<evidence type="ECO:0000256" key="1">
    <source>
        <dbReference type="ARBA" id="ARBA00007320"/>
    </source>
</evidence>
<evidence type="ECO:0000256" key="6">
    <source>
        <dbReference type="HAMAP-Rule" id="MF_01341"/>
    </source>
</evidence>
<feature type="compositionally biased region" description="Basic residues" evidence="8">
    <location>
        <begin position="34"/>
        <end position="48"/>
    </location>
</feature>
<dbReference type="OrthoDB" id="9810293at2"/>
<name>A0A1M4VWU0_MARH1</name>
<dbReference type="HAMAP" id="MF_01341">
    <property type="entry name" value="Ribosomal_uL15"/>
    <property type="match status" value="1"/>
</dbReference>
<evidence type="ECO:0000256" key="8">
    <source>
        <dbReference type="SAM" id="MobiDB-lite"/>
    </source>
</evidence>
<keyword evidence="3 6" id="KW-0694">RNA-binding</keyword>
<dbReference type="InterPro" id="IPR021131">
    <property type="entry name" value="Ribosomal_uL15/eL18"/>
</dbReference>
<keyword evidence="11" id="KW-1185">Reference proteome</keyword>
<dbReference type="PROSITE" id="PS00475">
    <property type="entry name" value="RIBOSOMAL_L15"/>
    <property type="match status" value="1"/>
</dbReference>
<dbReference type="GO" id="GO:0003735">
    <property type="term" value="F:structural constituent of ribosome"/>
    <property type="evidence" value="ECO:0007669"/>
    <property type="project" value="InterPro"/>
</dbReference>
<dbReference type="PANTHER" id="PTHR12934:SF11">
    <property type="entry name" value="LARGE RIBOSOMAL SUBUNIT PROTEIN UL15M"/>
    <property type="match status" value="1"/>
</dbReference>
<dbReference type="AlphaFoldDB" id="A0A1M4VWU0"/>
<evidence type="ECO:0000256" key="4">
    <source>
        <dbReference type="ARBA" id="ARBA00022980"/>
    </source>
</evidence>
<dbReference type="STRING" id="1122195.SAMN02745164_01023"/>
<dbReference type="GO" id="GO:0022625">
    <property type="term" value="C:cytosolic large ribosomal subunit"/>
    <property type="evidence" value="ECO:0007669"/>
    <property type="project" value="TreeGrafter"/>
</dbReference>
<evidence type="ECO:0000313" key="11">
    <source>
        <dbReference type="Proteomes" id="UP000184334"/>
    </source>
</evidence>
<dbReference type="Gene3D" id="3.100.10.10">
    <property type="match status" value="1"/>
</dbReference>
<accession>A0A1M4VWU0</accession>
<dbReference type="InterPro" id="IPR001196">
    <property type="entry name" value="Ribosomal_uL15_CS"/>
</dbReference>
<sequence length="151" mass="16564">MSLKISDLKPAEGSRKVAKRTGRGWSSGLGKTGGKGHKGQKSRGKGKVRPSFEGGQTPLFRRIPKYGFTNAPFKKDYAEVNIFVLENKFEANEEITPEKLLEKKIIKKIKDGVKVLGKGELTKPLKVKAHAFSKKAQEKIESAGGSVEVIQ</sequence>